<organism evidence="6 7">
    <name type="scientific">Rhodococcus gannanensis</name>
    <dbReference type="NCBI Taxonomy" id="1960308"/>
    <lineage>
        <taxon>Bacteria</taxon>
        <taxon>Bacillati</taxon>
        <taxon>Actinomycetota</taxon>
        <taxon>Actinomycetes</taxon>
        <taxon>Mycobacteriales</taxon>
        <taxon>Nocardiaceae</taxon>
        <taxon>Rhodococcus</taxon>
    </lineage>
</organism>
<keyword evidence="3" id="KW-0472">Membrane</keyword>
<feature type="signal peptide" evidence="4">
    <location>
        <begin position="1"/>
        <end position="44"/>
    </location>
</feature>
<keyword evidence="3" id="KW-1133">Transmembrane helix</keyword>
<proteinExistence type="predicted"/>
<evidence type="ECO:0000256" key="1">
    <source>
        <dbReference type="SAM" id="Coils"/>
    </source>
</evidence>
<evidence type="ECO:0000259" key="5">
    <source>
        <dbReference type="Pfam" id="PF04536"/>
    </source>
</evidence>
<dbReference type="Proteomes" id="UP001597286">
    <property type="component" value="Unassembled WGS sequence"/>
</dbReference>
<keyword evidence="1" id="KW-0175">Coiled coil</keyword>
<evidence type="ECO:0000256" key="3">
    <source>
        <dbReference type="SAM" id="Phobius"/>
    </source>
</evidence>
<dbReference type="EMBL" id="JBHUFB010000010">
    <property type="protein sequence ID" value="MFD1813168.1"/>
    <property type="molecule type" value="Genomic_DNA"/>
</dbReference>
<evidence type="ECO:0000256" key="2">
    <source>
        <dbReference type="SAM" id="MobiDB-lite"/>
    </source>
</evidence>
<dbReference type="NCBIfam" id="TIGR01167">
    <property type="entry name" value="LPXTG_anchor"/>
    <property type="match status" value="1"/>
</dbReference>
<accession>A0ABW4P4Z8</accession>
<protein>
    <submittedName>
        <fullName evidence="6">TPM domain-containing protein</fullName>
    </submittedName>
</protein>
<keyword evidence="7" id="KW-1185">Reference proteome</keyword>
<evidence type="ECO:0000313" key="6">
    <source>
        <dbReference type="EMBL" id="MFD1813168.1"/>
    </source>
</evidence>
<dbReference type="Pfam" id="PF04536">
    <property type="entry name" value="TPM_phosphatase"/>
    <property type="match status" value="1"/>
</dbReference>
<evidence type="ECO:0000313" key="7">
    <source>
        <dbReference type="Proteomes" id="UP001597286"/>
    </source>
</evidence>
<keyword evidence="4" id="KW-0732">Signal</keyword>
<dbReference type="Gene3D" id="3.10.310.50">
    <property type="match status" value="1"/>
</dbReference>
<feature type="transmembrane region" description="Helical" evidence="3">
    <location>
        <begin position="185"/>
        <end position="204"/>
    </location>
</feature>
<keyword evidence="3" id="KW-0812">Transmembrane</keyword>
<dbReference type="RefSeq" id="WP_378485657.1">
    <property type="nucleotide sequence ID" value="NZ_JBHUFB010000010.1"/>
</dbReference>
<feature type="chain" id="PRO_5045811815" evidence="4">
    <location>
        <begin position="45"/>
        <end position="680"/>
    </location>
</feature>
<feature type="region of interest" description="Disordered" evidence="2">
    <location>
        <begin position="645"/>
        <end position="680"/>
    </location>
</feature>
<feature type="domain" description="TPM" evidence="5">
    <location>
        <begin position="56"/>
        <end position="173"/>
    </location>
</feature>
<dbReference type="InterPro" id="IPR007621">
    <property type="entry name" value="TPM_dom"/>
</dbReference>
<comment type="caution">
    <text evidence="6">The sequence shown here is derived from an EMBL/GenBank/DDBJ whole genome shotgun (WGS) entry which is preliminary data.</text>
</comment>
<name>A0ABW4P4Z8_9NOCA</name>
<evidence type="ECO:0000256" key="4">
    <source>
        <dbReference type="SAM" id="SignalP"/>
    </source>
</evidence>
<feature type="coiled-coil region" evidence="1">
    <location>
        <begin position="516"/>
        <end position="543"/>
    </location>
</feature>
<feature type="compositionally biased region" description="Gly residues" evidence="2">
    <location>
        <begin position="645"/>
        <end position="670"/>
    </location>
</feature>
<sequence>MPSGVQSSTRPLVTGRPRRLRGSVRAALAAAIAAIALLCLPATAAAEAPSRLPGQITDTAGVLDDDARADVQDAVDTLFDEHHVQLWVVYVDSFDGMDADTWAARTEQLSGLGSETALLSVATGDREYRFTVPVGIGDVTDSDIADIESDAIVPALRDEDWAGAAVAAAGGLSDALSPSGSGSGVTYLVIGGVVVVLVGGAVLYTRRRKKNTGGAAVPADIDWTDPTAVATVPVAALDARAREVLVDTDNAIRTSEEELNLARGEFGDATTAPFTAAFDAAKAALASAFTIRQRLDDDIPETPEQRRDMLVELIATCSRADRELDERVAEFDGMRDLLIDAPTRLDALTQRMVEMTVRVPASDSVLAQLRTEFPPSALASVEGNITLAREQLAFADENVTAGRVAIARAAGKQGPAVVAIRAAEAALDQVRDLLDGIDHAADNIRAATATLPAAIDDARKDVASADALTAHGGAELATARTAAQDAIARAEALRDSDPLGALTEIAKADAVLDEMLATATEAKVQAERTAQRLTQDITAAQAQITAASDFIATRRGAVGAEARTRLSEAQRHLDAARQLSQSDPAQALQHSRAAGELSGRALYVAQADVQQWEASRRPQQSSGGNTGAILGGILIDSMIRGSMSGGGRGYRGGGGHSGGRSPGSFGGSGSSGRISRGGRF</sequence>
<reference evidence="7" key="1">
    <citation type="journal article" date="2019" name="Int. J. Syst. Evol. Microbiol.">
        <title>The Global Catalogue of Microorganisms (GCM) 10K type strain sequencing project: providing services to taxonomists for standard genome sequencing and annotation.</title>
        <authorList>
            <consortium name="The Broad Institute Genomics Platform"/>
            <consortium name="The Broad Institute Genome Sequencing Center for Infectious Disease"/>
            <person name="Wu L."/>
            <person name="Ma J."/>
        </authorList>
    </citation>
    <scope>NUCLEOTIDE SEQUENCE [LARGE SCALE GENOMIC DNA]</scope>
    <source>
        <strain evidence="7">DT72</strain>
    </source>
</reference>
<gene>
    <name evidence="6" type="ORF">ACFSJG_13160</name>
</gene>